<dbReference type="PANTHER" id="PTHR33324">
    <property type="entry name" value="EXPRESSED PROTEIN"/>
    <property type="match status" value="1"/>
</dbReference>
<evidence type="ECO:0000313" key="3">
    <source>
        <dbReference type="Proteomes" id="UP000235392"/>
    </source>
</evidence>
<reference evidence="2 3" key="1">
    <citation type="submission" date="2017-11" db="EMBL/GenBank/DDBJ databases">
        <title>De novo assembly and phasing of dikaryotic genomes from two isolates of Puccinia coronata f. sp. avenae, the causal agent of oat crown rust.</title>
        <authorList>
            <person name="Miller M.E."/>
            <person name="Zhang Y."/>
            <person name="Omidvar V."/>
            <person name="Sperschneider J."/>
            <person name="Schwessinger B."/>
            <person name="Raley C."/>
            <person name="Palmer J.M."/>
            <person name="Garnica D."/>
            <person name="Upadhyaya N."/>
            <person name="Rathjen J."/>
            <person name="Taylor J.M."/>
            <person name="Park R.F."/>
            <person name="Dodds P.N."/>
            <person name="Hirsch C.D."/>
            <person name="Kianian S.F."/>
            <person name="Figueroa M."/>
        </authorList>
    </citation>
    <scope>NUCLEOTIDE SEQUENCE [LARGE SCALE GENOMIC DNA]</scope>
    <source>
        <strain evidence="2">12SD80</strain>
    </source>
</reference>
<organism evidence="2 3">
    <name type="scientific">Puccinia coronata f. sp. avenae</name>
    <dbReference type="NCBI Taxonomy" id="200324"/>
    <lineage>
        <taxon>Eukaryota</taxon>
        <taxon>Fungi</taxon>
        <taxon>Dikarya</taxon>
        <taxon>Basidiomycota</taxon>
        <taxon>Pucciniomycotina</taxon>
        <taxon>Pucciniomycetes</taxon>
        <taxon>Pucciniales</taxon>
        <taxon>Pucciniaceae</taxon>
        <taxon>Puccinia</taxon>
    </lineage>
</organism>
<feature type="region of interest" description="Disordered" evidence="1">
    <location>
        <begin position="179"/>
        <end position="212"/>
    </location>
</feature>
<protein>
    <submittedName>
        <fullName evidence="2">Uncharacterized protein</fullName>
    </submittedName>
</protein>
<name>A0A2N5UTM3_9BASI</name>
<proteinExistence type="predicted"/>
<feature type="compositionally biased region" description="Low complexity" evidence="1">
    <location>
        <begin position="179"/>
        <end position="189"/>
    </location>
</feature>
<dbReference type="AlphaFoldDB" id="A0A2N5UTM3"/>
<accession>A0A2N5UTM3</accession>
<comment type="caution">
    <text evidence="2">The sequence shown here is derived from an EMBL/GenBank/DDBJ whole genome shotgun (WGS) entry which is preliminary data.</text>
</comment>
<gene>
    <name evidence="2" type="ORF">PCASD_11852</name>
</gene>
<dbReference type="Proteomes" id="UP000235392">
    <property type="component" value="Unassembled WGS sequence"/>
</dbReference>
<dbReference type="EMBL" id="PGCI01000093">
    <property type="protein sequence ID" value="PLW41125.1"/>
    <property type="molecule type" value="Genomic_DNA"/>
</dbReference>
<evidence type="ECO:0000313" key="2">
    <source>
        <dbReference type="EMBL" id="PLW41125.1"/>
    </source>
</evidence>
<feature type="region of interest" description="Disordered" evidence="1">
    <location>
        <begin position="276"/>
        <end position="301"/>
    </location>
</feature>
<dbReference type="PANTHER" id="PTHR33324:SF2">
    <property type="entry name" value="MYB_SANT-LIKE DNA-BINDING DOMAIN-CONTAINING PROTEIN"/>
    <property type="match status" value="1"/>
</dbReference>
<sequence length="301" mass="33313">MTKTHRTRPVLLSVDNPNTWERDAVDGGSSSMEIVLDWLTTGSNYQRWRGNLEEGKTKKSLCAEIIEIMKNNGINHRDAKGITQKISDLQTSYNTAQDWKRNTGAGILESNAINGVRTVEALFTQSSVLATPNVQSNHWSSSLAIDEALDVPSSGRDGPMDPEDDEVTVTQGIDLAATPATASTLAKQTQKQKNKKKQSSTASFKNKTKGKKLNPEDFYMKSVLTKRQAKMTKAQAEMTRAWAEVTNAKVCYMKQLKELGLEFLDIKKMVDKEFPPIPTTHKPTAADDSNLEVLDSDDGSF</sequence>
<evidence type="ECO:0000256" key="1">
    <source>
        <dbReference type="SAM" id="MobiDB-lite"/>
    </source>
</evidence>